<keyword evidence="8" id="KW-1185">Reference proteome</keyword>
<keyword evidence="3" id="KW-0915">Sodium</keyword>
<organism evidence="7 8">
    <name type="scientific">Pseudoxanthomonas indica</name>
    <dbReference type="NCBI Taxonomy" id="428993"/>
    <lineage>
        <taxon>Bacteria</taxon>
        <taxon>Pseudomonadati</taxon>
        <taxon>Pseudomonadota</taxon>
        <taxon>Gammaproteobacteria</taxon>
        <taxon>Lysobacterales</taxon>
        <taxon>Lysobacteraceae</taxon>
        <taxon>Pseudoxanthomonas</taxon>
    </lineage>
</organism>
<gene>
    <name evidence="7" type="ORF">SAMN06296058_1537</name>
</gene>
<dbReference type="STRING" id="428993.SAMN06296058_1537"/>
<keyword evidence="6" id="KW-0472">Membrane</keyword>
<dbReference type="OrthoDB" id="5289400at2"/>
<feature type="transmembrane region" description="Helical" evidence="6">
    <location>
        <begin position="251"/>
        <end position="269"/>
    </location>
</feature>
<feature type="transmembrane region" description="Helical" evidence="6">
    <location>
        <begin position="347"/>
        <end position="365"/>
    </location>
</feature>
<evidence type="ECO:0000313" key="7">
    <source>
        <dbReference type="EMBL" id="SKC60936.1"/>
    </source>
</evidence>
<dbReference type="EMBL" id="FUZV01000001">
    <property type="protein sequence ID" value="SKC60936.1"/>
    <property type="molecule type" value="Genomic_DNA"/>
</dbReference>
<reference evidence="7 8" key="1">
    <citation type="submission" date="2017-02" db="EMBL/GenBank/DDBJ databases">
        <authorList>
            <person name="Peterson S.W."/>
        </authorList>
    </citation>
    <scope>NUCLEOTIDE SEQUENCE [LARGE SCALE GENOMIC DNA]</scope>
    <source>
        <strain evidence="7 8">P15</strain>
    </source>
</reference>
<dbReference type="PANTHER" id="PTHR43562">
    <property type="entry name" value="NAPA-TYPE SODIUM/HYDROGEN ANTIPORTER"/>
    <property type="match status" value="1"/>
</dbReference>
<evidence type="ECO:0000256" key="1">
    <source>
        <dbReference type="ARBA" id="ARBA00022448"/>
    </source>
</evidence>
<sequence length="393" mass="42448">MDKELVYVLFVCGLLIVPRWLQRFRIPAPLACFVGGMVVAWLLPGESSGLIHFAAVLGIASLFLFAGLEVNLAELFAHRGPLLRYLAVRSVTIGVTAWLAATFLGLAWQPALLIALALLTSSTGFIIDSLDRFAMSAQERFWVTNKAISGELLALACMFVALQSDSAVSMATGTGTLVALVVAVPLAYLAMARWILPHAPGAEFSLLIQIGIVAAFITDRLGVEYLLGAFIAGLAARQLDQRLPAFASERNVTAIKLFSSFFVPFYFFRNGAQVPWSAFNLQSLLIGLALSLLIPLRIGAVWWQLRLQGLPAASCRRIAISLTPTLIFTLVLAHILHEHFQLSDGWYAGLLIYAGLNTLLPSLLLKTGFDLAMAPGQAGDTEAQPESPPVQTS</sequence>
<evidence type="ECO:0000313" key="8">
    <source>
        <dbReference type="Proteomes" id="UP000190341"/>
    </source>
</evidence>
<dbReference type="Gene3D" id="1.20.1530.20">
    <property type="match status" value="1"/>
</dbReference>
<dbReference type="GO" id="GO:0006814">
    <property type="term" value="P:sodium ion transport"/>
    <property type="evidence" value="ECO:0007669"/>
    <property type="project" value="UniProtKB-KW"/>
</dbReference>
<feature type="transmembrane region" description="Helical" evidence="6">
    <location>
        <begin position="50"/>
        <end position="70"/>
    </location>
</feature>
<evidence type="ECO:0000256" key="4">
    <source>
        <dbReference type="ARBA" id="ARBA00023065"/>
    </source>
</evidence>
<feature type="transmembrane region" description="Helical" evidence="6">
    <location>
        <begin position="317"/>
        <end position="335"/>
    </location>
</feature>
<keyword evidence="5" id="KW-0739">Sodium transport</keyword>
<evidence type="ECO:0000256" key="6">
    <source>
        <dbReference type="SAM" id="Phobius"/>
    </source>
</evidence>
<feature type="transmembrane region" description="Helical" evidence="6">
    <location>
        <begin position="223"/>
        <end position="239"/>
    </location>
</feature>
<keyword evidence="4" id="KW-0406">Ion transport</keyword>
<feature type="transmembrane region" description="Helical" evidence="6">
    <location>
        <begin position="6"/>
        <end position="21"/>
    </location>
</feature>
<accession>A0A1T5KB95</accession>
<evidence type="ECO:0000256" key="2">
    <source>
        <dbReference type="ARBA" id="ARBA00022449"/>
    </source>
</evidence>
<dbReference type="RefSeq" id="WP_079723829.1">
    <property type="nucleotide sequence ID" value="NZ_BMCL01000002.1"/>
</dbReference>
<keyword evidence="6" id="KW-0812">Transmembrane</keyword>
<keyword evidence="2" id="KW-0050">Antiport</keyword>
<dbReference type="Proteomes" id="UP000190341">
    <property type="component" value="Unassembled WGS sequence"/>
</dbReference>
<keyword evidence="6" id="KW-1133">Transmembrane helix</keyword>
<evidence type="ECO:0000256" key="3">
    <source>
        <dbReference type="ARBA" id="ARBA00023053"/>
    </source>
</evidence>
<feature type="transmembrane region" description="Helical" evidence="6">
    <location>
        <begin position="107"/>
        <end position="130"/>
    </location>
</feature>
<dbReference type="AlphaFoldDB" id="A0A1T5KB95"/>
<proteinExistence type="predicted"/>
<dbReference type="InterPro" id="IPR038770">
    <property type="entry name" value="Na+/solute_symporter_sf"/>
</dbReference>
<keyword evidence="1" id="KW-0813">Transport</keyword>
<feature type="transmembrane region" description="Helical" evidence="6">
    <location>
        <begin position="168"/>
        <end position="189"/>
    </location>
</feature>
<feature type="transmembrane region" description="Helical" evidence="6">
    <location>
        <begin position="82"/>
        <end position="101"/>
    </location>
</feature>
<protein>
    <submittedName>
        <fullName evidence="7">Transporter, CPA2 family</fullName>
    </submittedName>
</protein>
<feature type="transmembrane region" description="Helical" evidence="6">
    <location>
        <begin position="281"/>
        <end position="305"/>
    </location>
</feature>
<feature type="transmembrane region" description="Helical" evidence="6">
    <location>
        <begin position="28"/>
        <end position="44"/>
    </location>
</feature>
<name>A0A1T5KB95_9GAMM</name>
<dbReference type="GO" id="GO:0015297">
    <property type="term" value="F:antiporter activity"/>
    <property type="evidence" value="ECO:0007669"/>
    <property type="project" value="UniProtKB-KW"/>
</dbReference>
<evidence type="ECO:0000256" key="5">
    <source>
        <dbReference type="ARBA" id="ARBA00023201"/>
    </source>
</evidence>
<dbReference type="PANTHER" id="PTHR43562:SF3">
    <property type="entry name" value="SODIUM ION_PROTON EXCHANGER (EUROFUNG)"/>
    <property type="match status" value="1"/>
</dbReference>